<evidence type="ECO:0000259" key="2">
    <source>
        <dbReference type="PROSITE" id="PS50937"/>
    </source>
</evidence>
<gene>
    <name evidence="4" type="ORF">H7J73_19510</name>
</gene>
<dbReference type="PROSITE" id="PS51746">
    <property type="entry name" value="PPM_2"/>
    <property type="match status" value="1"/>
</dbReference>
<dbReference type="InterPro" id="IPR001932">
    <property type="entry name" value="PPM-type_phosphatase-like_dom"/>
</dbReference>
<dbReference type="EMBL" id="JACKTY010000031">
    <property type="protein sequence ID" value="MCV7228202.1"/>
    <property type="molecule type" value="Genomic_DNA"/>
</dbReference>
<proteinExistence type="predicted"/>
<comment type="caution">
    <text evidence="4">The sequence shown here is derived from an EMBL/GenBank/DDBJ whole genome shotgun (WGS) entry which is preliminary data.</text>
</comment>
<dbReference type="Gene3D" id="1.10.1660.10">
    <property type="match status" value="1"/>
</dbReference>
<dbReference type="SMART" id="SM00331">
    <property type="entry name" value="PP2C_SIG"/>
    <property type="match status" value="1"/>
</dbReference>
<evidence type="ECO:0000313" key="5">
    <source>
        <dbReference type="Proteomes" id="UP001526201"/>
    </source>
</evidence>
<sequence length="357" mass="38063">MDGLLSIGEFSERCGLSPKMLRSYGTAGLLRPAAVDQYSGYRYYAADQLRQAELIALLRQAEIAVSDIAAFLNHPDPGVLDRWQHDLASESVARRSALTRARAAITADHGFPTDQRHNSRRGFEMGVNIVGSGSATDIGGRDINQDGVLVTDNLFAVADGFGQGGEMASQVALQTLSAVFSADRSIAGLLAACQDANRDVWQRANAQNDIATMGTTLTAVANTVDIGVVVVHVGDSRLYRVRQGRLSQLTLDHTVVDDLVRAGELNERDAESHPHRQVLLRALGVAPVVDLDYGGISLQPGDRLLLCTDGLFRTLSVDDIKAALLSGAEAQRAADDLVSSAVCRSAEDNVTAVILSA</sequence>
<dbReference type="CDD" id="cd00143">
    <property type="entry name" value="PP2Cc"/>
    <property type="match status" value="1"/>
</dbReference>
<organism evidence="4 5">
    <name type="scientific">Mycolicibacterium komossense</name>
    <dbReference type="NCBI Taxonomy" id="1779"/>
    <lineage>
        <taxon>Bacteria</taxon>
        <taxon>Bacillati</taxon>
        <taxon>Actinomycetota</taxon>
        <taxon>Actinomycetes</taxon>
        <taxon>Mycobacteriales</taxon>
        <taxon>Mycobacteriaceae</taxon>
        <taxon>Mycolicibacterium</taxon>
    </lineage>
</organism>
<evidence type="ECO:0000259" key="3">
    <source>
        <dbReference type="PROSITE" id="PS51746"/>
    </source>
</evidence>
<evidence type="ECO:0000313" key="4">
    <source>
        <dbReference type="EMBL" id="MCV7228202.1"/>
    </source>
</evidence>
<dbReference type="Proteomes" id="UP001526201">
    <property type="component" value="Unassembled WGS sequence"/>
</dbReference>
<dbReference type="SMART" id="SM00422">
    <property type="entry name" value="HTH_MERR"/>
    <property type="match status" value="1"/>
</dbReference>
<dbReference type="SUPFAM" id="SSF81606">
    <property type="entry name" value="PP2C-like"/>
    <property type="match status" value="1"/>
</dbReference>
<dbReference type="PROSITE" id="PS50937">
    <property type="entry name" value="HTH_MERR_2"/>
    <property type="match status" value="1"/>
</dbReference>
<dbReference type="Gene3D" id="3.60.40.10">
    <property type="entry name" value="PPM-type phosphatase domain"/>
    <property type="match status" value="1"/>
</dbReference>
<accession>A0ABT3CFH8</accession>
<dbReference type="SUPFAM" id="SSF46955">
    <property type="entry name" value="Putative DNA-binding domain"/>
    <property type="match status" value="1"/>
</dbReference>
<keyword evidence="1" id="KW-0238">DNA-binding</keyword>
<dbReference type="InterPro" id="IPR047057">
    <property type="entry name" value="MerR_fam"/>
</dbReference>
<dbReference type="InterPro" id="IPR036457">
    <property type="entry name" value="PPM-type-like_dom_sf"/>
</dbReference>
<protein>
    <submittedName>
        <fullName evidence="4">Protein phosphatase 2C domain-containing protein</fullName>
    </submittedName>
</protein>
<dbReference type="PANTHER" id="PTHR30204:SF97">
    <property type="entry name" value="MERR FAMILY REGULATORY PROTEIN"/>
    <property type="match status" value="1"/>
</dbReference>
<name>A0ABT3CFH8_9MYCO</name>
<feature type="domain" description="PPM-type phosphatase" evidence="3">
    <location>
        <begin position="131"/>
        <end position="357"/>
    </location>
</feature>
<feature type="domain" description="HTH merR-type" evidence="2">
    <location>
        <begin position="4"/>
        <end position="74"/>
    </location>
</feature>
<dbReference type="SMART" id="SM00332">
    <property type="entry name" value="PP2Cc"/>
    <property type="match status" value="1"/>
</dbReference>
<dbReference type="Pfam" id="PF13672">
    <property type="entry name" value="PP2C_2"/>
    <property type="match status" value="1"/>
</dbReference>
<evidence type="ECO:0000256" key="1">
    <source>
        <dbReference type="ARBA" id="ARBA00023125"/>
    </source>
</evidence>
<reference evidence="4 5" key="1">
    <citation type="journal article" date="2022" name="BMC Genomics">
        <title>Comparative genome analysis of mycobacteria focusing on tRNA and non-coding RNA.</title>
        <authorList>
            <person name="Behra P.R.K."/>
            <person name="Pettersson B.M.F."/>
            <person name="Ramesh M."/>
            <person name="Das S."/>
            <person name="Dasgupta S."/>
            <person name="Kirsebom L.A."/>
        </authorList>
    </citation>
    <scope>NUCLEOTIDE SEQUENCE [LARGE SCALE GENOMIC DNA]</scope>
    <source>
        <strain evidence="4 5">DSM 44078</strain>
    </source>
</reference>
<dbReference type="PANTHER" id="PTHR30204">
    <property type="entry name" value="REDOX-CYCLING DRUG-SENSING TRANSCRIPTIONAL ACTIVATOR SOXR"/>
    <property type="match status" value="1"/>
</dbReference>
<keyword evidence="5" id="KW-1185">Reference proteome</keyword>
<dbReference type="RefSeq" id="WP_264069272.1">
    <property type="nucleotide sequence ID" value="NZ_JACKTY010000031.1"/>
</dbReference>
<dbReference type="InterPro" id="IPR009061">
    <property type="entry name" value="DNA-bd_dom_put_sf"/>
</dbReference>
<dbReference type="Pfam" id="PF00376">
    <property type="entry name" value="MerR"/>
    <property type="match status" value="1"/>
</dbReference>
<dbReference type="InterPro" id="IPR000551">
    <property type="entry name" value="MerR-type_HTH_dom"/>
</dbReference>